<evidence type="ECO:0000313" key="2">
    <source>
        <dbReference type="Proteomes" id="UP000492821"/>
    </source>
</evidence>
<keyword evidence="2" id="KW-1185">Reference proteome</keyword>
<reference evidence="3" key="2">
    <citation type="submission" date="2020-10" db="UniProtKB">
        <authorList>
            <consortium name="WormBaseParasite"/>
        </authorList>
    </citation>
    <scope>IDENTIFICATION</scope>
</reference>
<dbReference type="Proteomes" id="UP000492821">
    <property type="component" value="Unassembled WGS sequence"/>
</dbReference>
<name>A0A7E4VQ18_PANRE</name>
<reference evidence="2" key="1">
    <citation type="journal article" date="2013" name="Genetics">
        <title>The draft genome and transcriptome of Panagrellus redivivus are shaped by the harsh demands of a free-living lifestyle.</title>
        <authorList>
            <person name="Srinivasan J."/>
            <person name="Dillman A.R."/>
            <person name="Macchietto M.G."/>
            <person name="Heikkinen L."/>
            <person name="Lakso M."/>
            <person name="Fracchia K.M."/>
            <person name="Antoshechkin I."/>
            <person name="Mortazavi A."/>
            <person name="Wong G."/>
            <person name="Sternberg P.W."/>
        </authorList>
    </citation>
    <scope>NUCLEOTIDE SEQUENCE [LARGE SCALE GENOMIC DNA]</scope>
    <source>
        <strain evidence="2">MT8872</strain>
    </source>
</reference>
<evidence type="ECO:0000256" key="1">
    <source>
        <dbReference type="SAM" id="Phobius"/>
    </source>
</evidence>
<keyword evidence="1" id="KW-0812">Transmembrane</keyword>
<dbReference type="WBParaSite" id="Pan_g23615.t1">
    <property type="protein sequence ID" value="Pan_g23615.t1"/>
    <property type="gene ID" value="Pan_g23615"/>
</dbReference>
<keyword evidence="1" id="KW-1133">Transmembrane helix</keyword>
<feature type="transmembrane region" description="Helical" evidence="1">
    <location>
        <begin position="203"/>
        <end position="227"/>
    </location>
</feature>
<proteinExistence type="predicted"/>
<keyword evidence="1" id="KW-0472">Membrane</keyword>
<evidence type="ECO:0000313" key="3">
    <source>
        <dbReference type="WBParaSite" id="Pan_g23615.t1"/>
    </source>
</evidence>
<dbReference type="AlphaFoldDB" id="A0A7E4VQ18"/>
<organism evidence="2 3">
    <name type="scientific">Panagrellus redivivus</name>
    <name type="common">Microworm</name>
    <dbReference type="NCBI Taxonomy" id="6233"/>
    <lineage>
        <taxon>Eukaryota</taxon>
        <taxon>Metazoa</taxon>
        <taxon>Ecdysozoa</taxon>
        <taxon>Nematoda</taxon>
        <taxon>Chromadorea</taxon>
        <taxon>Rhabditida</taxon>
        <taxon>Tylenchina</taxon>
        <taxon>Panagrolaimomorpha</taxon>
        <taxon>Panagrolaimoidea</taxon>
        <taxon>Panagrolaimidae</taxon>
        <taxon>Panagrellus</taxon>
    </lineage>
</organism>
<accession>A0A7E4VQ18</accession>
<sequence length="233" mass="25571">MAIEWIEDAFAIVGETDTCVLTRLWGANGRRDPGNLDLIMFINALQTSQLPSSGLICRLKSSITSIAGNLSLLSCLPTYGTPAVPPSPEFPKQTPSLKNVISVITNNIPTITPVVFFLLFREPEKGISVHDSPSPVAMRPGQGTPEARQLSPAIPRQLFEIEFEFVFGSSQPANPNANGKTLRTQGEESPVFFTDFEHIEHAYIIHTFSTSASGGVYFLIVLLFLFFDGEQRQ</sequence>
<protein>
    <submittedName>
        <fullName evidence="3">Uncharacterized protein</fullName>
    </submittedName>
</protein>